<dbReference type="AlphaFoldDB" id="A0AAD7KDJ4"/>
<dbReference type="EMBL" id="JARKIB010000003">
    <property type="protein sequence ID" value="KAJ7783366.1"/>
    <property type="molecule type" value="Genomic_DNA"/>
</dbReference>
<sequence length="508" mass="57094">MGRTPPEIWFNIFGFLKGSVKLHEMMSVCRFWRSILTDTPVSKLFNPIEFTASNRRNEWSILTLERVRKFSALDVVCVFACTDMKVITTIARTLILKRLTLRDWKSCPADVENLGRCLRSFLIRPAVENLVVEGSSWGGPSFVAWTELPRTTANCTNTLDWTAAPSGPTILALLETVTPRSTLPSAGTVCDNIPSSTLFVWTSSVRPASTFGSRDPTPVLEYQHLPTRRAIEQRHFSLYCLIQSLAPLIRRVSLVGWGDHTDWGRDLEDSSPLEHMCDLRFGMHLRVLDFRPLIQELEEPWTDCWDSWVPAEPNVFSVRFCERIRTLQAKGSEQEEALEEHPGQWTHDDFGKAETVASAPLLHHRIGLIRPTKNTTPFIAIGYGARQSKCEDLVSLTRSISSSSPTPPVSANETARGSGHPPTDLPFSEPHGRVYLFSLVGRSTTFYESKRKTSARPTRLSTLLSHFKNYASVATTVKIEAALPTWVTCIEVANIHCSVIHLREASKF</sequence>
<feature type="region of interest" description="Disordered" evidence="1">
    <location>
        <begin position="397"/>
        <end position="426"/>
    </location>
</feature>
<comment type="caution">
    <text evidence="2">The sequence shown here is derived from an EMBL/GenBank/DDBJ whole genome shotgun (WGS) entry which is preliminary data.</text>
</comment>
<dbReference type="CDD" id="cd09917">
    <property type="entry name" value="F-box_SF"/>
    <property type="match status" value="1"/>
</dbReference>
<organism evidence="2 3">
    <name type="scientific">Mycena metata</name>
    <dbReference type="NCBI Taxonomy" id="1033252"/>
    <lineage>
        <taxon>Eukaryota</taxon>
        <taxon>Fungi</taxon>
        <taxon>Dikarya</taxon>
        <taxon>Basidiomycota</taxon>
        <taxon>Agaricomycotina</taxon>
        <taxon>Agaricomycetes</taxon>
        <taxon>Agaricomycetidae</taxon>
        <taxon>Agaricales</taxon>
        <taxon>Marasmiineae</taxon>
        <taxon>Mycenaceae</taxon>
        <taxon>Mycena</taxon>
    </lineage>
</organism>
<gene>
    <name evidence="2" type="ORF">B0H16DRAFT_1447469</name>
</gene>
<proteinExistence type="predicted"/>
<dbReference type="InterPro" id="IPR036047">
    <property type="entry name" value="F-box-like_dom_sf"/>
</dbReference>
<dbReference type="SUPFAM" id="SSF81383">
    <property type="entry name" value="F-box domain"/>
    <property type="match status" value="1"/>
</dbReference>
<evidence type="ECO:0000256" key="1">
    <source>
        <dbReference type="SAM" id="MobiDB-lite"/>
    </source>
</evidence>
<dbReference type="Proteomes" id="UP001215598">
    <property type="component" value="Unassembled WGS sequence"/>
</dbReference>
<accession>A0AAD7KDJ4</accession>
<evidence type="ECO:0000313" key="2">
    <source>
        <dbReference type="EMBL" id="KAJ7783366.1"/>
    </source>
</evidence>
<name>A0AAD7KDJ4_9AGAR</name>
<evidence type="ECO:0008006" key="4">
    <source>
        <dbReference type="Google" id="ProtNLM"/>
    </source>
</evidence>
<protein>
    <recommendedName>
        <fullName evidence="4">F-box domain-containing protein</fullName>
    </recommendedName>
</protein>
<keyword evidence="3" id="KW-1185">Reference proteome</keyword>
<evidence type="ECO:0000313" key="3">
    <source>
        <dbReference type="Proteomes" id="UP001215598"/>
    </source>
</evidence>
<reference evidence="2" key="1">
    <citation type="submission" date="2023-03" db="EMBL/GenBank/DDBJ databases">
        <title>Massive genome expansion in bonnet fungi (Mycena s.s.) driven by repeated elements and novel gene families across ecological guilds.</title>
        <authorList>
            <consortium name="Lawrence Berkeley National Laboratory"/>
            <person name="Harder C.B."/>
            <person name="Miyauchi S."/>
            <person name="Viragh M."/>
            <person name="Kuo A."/>
            <person name="Thoen E."/>
            <person name="Andreopoulos B."/>
            <person name="Lu D."/>
            <person name="Skrede I."/>
            <person name="Drula E."/>
            <person name="Henrissat B."/>
            <person name="Morin E."/>
            <person name="Kohler A."/>
            <person name="Barry K."/>
            <person name="LaButti K."/>
            <person name="Morin E."/>
            <person name="Salamov A."/>
            <person name="Lipzen A."/>
            <person name="Mereny Z."/>
            <person name="Hegedus B."/>
            <person name="Baldrian P."/>
            <person name="Stursova M."/>
            <person name="Weitz H."/>
            <person name="Taylor A."/>
            <person name="Grigoriev I.V."/>
            <person name="Nagy L.G."/>
            <person name="Martin F."/>
            <person name="Kauserud H."/>
        </authorList>
    </citation>
    <scope>NUCLEOTIDE SEQUENCE</scope>
    <source>
        <strain evidence="2">CBHHK182m</strain>
    </source>
</reference>